<evidence type="ECO:0000313" key="1">
    <source>
        <dbReference type="EMBL" id="EKE29163.1"/>
    </source>
</evidence>
<proteinExistence type="predicted"/>
<accession>K2G1W1</accession>
<gene>
    <name evidence="1" type="ORF">ACD_2C00212G0003</name>
</gene>
<reference evidence="1" key="1">
    <citation type="journal article" date="2012" name="Science">
        <title>Fermentation, hydrogen, and sulfur metabolism in multiple uncultivated bacterial phyla.</title>
        <authorList>
            <person name="Wrighton K.C."/>
            <person name="Thomas B.C."/>
            <person name="Sharon I."/>
            <person name="Miller C.S."/>
            <person name="Castelle C.J."/>
            <person name="VerBerkmoes N.C."/>
            <person name="Wilkins M.J."/>
            <person name="Hettich R.L."/>
            <person name="Lipton M.S."/>
            <person name="Williams K.H."/>
            <person name="Long P.E."/>
            <person name="Banfield J.F."/>
        </authorList>
    </citation>
    <scope>NUCLEOTIDE SEQUENCE [LARGE SCALE GENOMIC DNA]</scope>
</reference>
<sequence>MRITPDYKMDHLQICIKTEVMEKITVFLNRIKEPGLLKAIHDTNDINVIEWNWWQPILCDAIRHHELDLVKDLLDSWANPNDTFPYIWYNAYGWAKFVRDEAIADLVWNHPSYKRTIGDRLALTRNKVLMKIDRVFGIKFHRRRGFWW</sequence>
<protein>
    <submittedName>
        <fullName evidence="1">Uncharacterized protein</fullName>
    </submittedName>
</protein>
<comment type="caution">
    <text evidence="1">The sequence shown here is derived from an EMBL/GenBank/DDBJ whole genome shotgun (WGS) entry which is preliminary data.</text>
</comment>
<organism evidence="1">
    <name type="scientific">uncultured bacterium</name>
    <name type="common">gcode 4</name>
    <dbReference type="NCBI Taxonomy" id="1234023"/>
    <lineage>
        <taxon>Bacteria</taxon>
        <taxon>environmental samples</taxon>
    </lineage>
</organism>
<name>K2G1W1_9BACT</name>
<dbReference type="EMBL" id="AMFJ01000212">
    <property type="protein sequence ID" value="EKE29163.1"/>
    <property type="molecule type" value="Genomic_DNA"/>
</dbReference>
<dbReference type="AlphaFoldDB" id="K2G1W1"/>